<feature type="domain" description="Thioredoxin" evidence="8">
    <location>
        <begin position="43"/>
        <end position="203"/>
    </location>
</feature>
<dbReference type="Gene3D" id="3.40.30.10">
    <property type="entry name" value="Glutaredoxin"/>
    <property type="match status" value="1"/>
</dbReference>
<evidence type="ECO:0000256" key="2">
    <source>
        <dbReference type="ARBA" id="ARBA00022559"/>
    </source>
</evidence>
<dbReference type="FunFam" id="3.40.30.10:FF:000010">
    <property type="entry name" value="Glutathione peroxidase"/>
    <property type="match status" value="1"/>
</dbReference>
<evidence type="ECO:0000256" key="7">
    <source>
        <dbReference type="SAM" id="MobiDB-lite"/>
    </source>
</evidence>
<protein>
    <recommendedName>
        <fullName evidence="6">Glutathione peroxidase</fullName>
    </recommendedName>
</protein>
<dbReference type="VEuPathDB" id="FungiDB:SeMB42_g03982"/>
<dbReference type="PANTHER" id="PTHR11592">
    <property type="entry name" value="GLUTATHIONE PEROXIDASE"/>
    <property type="match status" value="1"/>
</dbReference>
<proteinExistence type="inferred from homology"/>
<dbReference type="EMBL" id="QEAN01000152">
    <property type="protein sequence ID" value="TPX45477.1"/>
    <property type="molecule type" value="Genomic_DNA"/>
</dbReference>
<dbReference type="Proteomes" id="UP000317494">
    <property type="component" value="Unassembled WGS sequence"/>
</dbReference>
<dbReference type="Pfam" id="PF00255">
    <property type="entry name" value="GSHPx"/>
    <property type="match status" value="1"/>
</dbReference>
<dbReference type="AlphaFoldDB" id="A0A507D2A8"/>
<keyword evidence="10" id="KW-1185">Reference proteome</keyword>
<name>A0A507D2A8_9FUNG</name>
<reference evidence="9 10" key="1">
    <citation type="journal article" date="2019" name="Sci. Rep.">
        <title>Comparative genomics of chytrid fungi reveal insights into the obligate biotrophic and pathogenic lifestyle of Synchytrium endobioticum.</title>
        <authorList>
            <person name="van de Vossenberg B.T.L.H."/>
            <person name="Warris S."/>
            <person name="Nguyen H.D.T."/>
            <person name="van Gent-Pelzer M.P.E."/>
            <person name="Joly D.L."/>
            <person name="van de Geest H.C."/>
            <person name="Bonants P.J.M."/>
            <person name="Smith D.S."/>
            <person name="Levesque C.A."/>
            <person name="van der Lee T.A.J."/>
        </authorList>
    </citation>
    <scope>NUCLEOTIDE SEQUENCE [LARGE SCALE GENOMIC DNA]</scope>
    <source>
        <strain evidence="9 10">MB42</strain>
    </source>
</reference>
<evidence type="ECO:0000256" key="3">
    <source>
        <dbReference type="ARBA" id="ARBA00023002"/>
    </source>
</evidence>
<dbReference type="PIRSF" id="PIRSF000303">
    <property type="entry name" value="Glutathion_perox"/>
    <property type="match status" value="1"/>
</dbReference>
<keyword evidence="2 6" id="KW-0575">Peroxidase</keyword>
<feature type="region of interest" description="Disordered" evidence="7">
    <location>
        <begin position="1"/>
        <end position="24"/>
    </location>
</feature>
<dbReference type="InterPro" id="IPR036249">
    <property type="entry name" value="Thioredoxin-like_sf"/>
</dbReference>
<dbReference type="PROSITE" id="PS51352">
    <property type="entry name" value="THIOREDOXIN_2"/>
    <property type="match status" value="1"/>
</dbReference>
<dbReference type="InterPro" id="IPR029760">
    <property type="entry name" value="GPX_CS"/>
</dbReference>
<dbReference type="InterPro" id="IPR029759">
    <property type="entry name" value="GPX_AS"/>
</dbReference>
<dbReference type="InterPro" id="IPR000889">
    <property type="entry name" value="Glutathione_peroxidase"/>
</dbReference>
<dbReference type="PRINTS" id="PR01011">
    <property type="entry name" value="GLUTPROXDASE"/>
</dbReference>
<gene>
    <name evidence="9" type="ORF">SeMB42_g03982</name>
</gene>
<dbReference type="GO" id="GO:0140824">
    <property type="term" value="F:thioredoxin-dependent peroxiredoxin activity"/>
    <property type="evidence" value="ECO:0007669"/>
    <property type="project" value="UniProtKB-EC"/>
</dbReference>
<comment type="catalytic activity">
    <reaction evidence="4">
        <text>a hydroperoxide + [thioredoxin]-dithiol = an alcohol + [thioredoxin]-disulfide + H2O</text>
        <dbReference type="Rhea" id="RHEA:62620"/>
        <dbReference type="Rhea" id="RHEA-COMP:10698"/>
        <dbReference type="Rhea" id="RHEA-COMP:10700"/>
        <dbReference type="ChEBI" id="CHEBI:15377"/>
        <dbReference type="ChEBI" id="CHEBI:29950"/>
        <dbReference type="ChEBI" id="CHEBI:30879"/>
        <dbReference type="ChEBI" id="CHEBI:35924"/>
        <dbReference type="ChEBI" id="CHEBI:50058"/>
        <dbReference type="EC" id="1.11.1.24"/>
    </reaction>
</comment>
<evidence type="ECO:0000256" key="1">
    <source>
        <dbReference type="ARBA" id="ARBA00006926"/>
    </source>
</evidence>
<keyword evidence="3 6" id="KW-0560">Oxidoreductase</keyword>
<comment type="caution">
    <text evidence="9">The sequence shown here is derived from an EMBL/GenBank/DDBJ whole genome shotgun (WGS) entry which is preliminary data.</text>
</comment>
<evidence type="ECO:0000313" key="10">
    <source>
        <dbReference type="Proteomes" id="UP000317494"/>
    </source>
</evidence>
<dbReference type="PROSITE" id="PS00763">
    <property type="entry name" value="GLUTATHIONE_PEROXID_2"/>
    <property type="match status" value="1"/>
</dbReference>
<accession>A0A507D2A8</accession>
<evidence type="ECO:0000256" key="5">
    <source>
        <dbReference type="PIRSR" id="PIRSR000303-1"/>
    </source>
</evidence>
<dbReference type="STRING" id="286115.A0A507D2A8"/>
<evidence type="ECO:0000256" key="4">
    <source>
        <dbReference type="ARBA" id="ARBA00049091"/>
    </source>
</evidence>
<dbReference type="PANTHER" id="PTHR11592:SF78">
    <property type="entry name" value="GLUTATHIONE PEROXIDASE"/>
    <property type="match status" value="1"/>
</dbReference>
<evidence type="ECO:0000259" key="8">
    <source>
        <dbReference type="PROSITE" id="PS51352"/>
    </source>
</evidence>
<feature type="active site" evidence="5">
    <location>
        <position position="81"/>
    </location>
</feature>
<evidence type="ECO:0000256" key="6">
    <source>
        <dbReference type="RuleBase" id="RU000499"/>
    </source>
</evidence>
<comment type="similarity">
    <text evidence="1 6">Belongs to the glutathione peroxidase family.</text>
</comment>
<dbReference type="PROSITE" id="PS00460">
    <property type="entry name" value="GLUTATHIONE_PEROXID_1"/>
    <property type="match status" value="1"/>
</dbReference>
<dbReference type="CDD" id="cd00340">
    <property type="entry name" value="GSH_Peroxidase"/>
    <property type="match status" value="1"/>
</dbReference>
<dbReference type="InterPro" id="IPR013766">
    <property type="entry name" value="Thioredoxin_domain"/>
</dbReference>
<dbReference type="SUPFAM" id="SSF52833">
    <property type="entry name" value="Thioredoxin-like"/>
    <property type="match status" value="1"/>
</dbReference>
<dbReference type="PROSITE" id="PS51355">
    <property type="entry name" value="GLUTATHIONE_PEROXID_3"/>
    <property type="match status" value="1"/>
</dbReference>
<evidence type="ECO:0000313" key="9">
    <source>
        <dbReference type="EMBL" id="TPX45477.1"/>
    </source>
</evidence>
<sequence>MGQNGLNGLDRNTRMRASASPRERRAVSFSSASGFQARRTKMTADSSSFYDLNAATLTGKPYPFDQLKGKTVLIVNTASACGFTPQYAGLQTLYERLHDKGFVILGFPCNQFGSQESASEQDIGVFCQRNYGVTFPMMSKVDVNGPNTHEVYQWLKARKSQLGLQAVKWNFEKFLVNKDGQVVQRFSSLATPEEIAKHVEQIL</sequence>
<dbReference type="GO" id="GO:0034599">
    <property type="term" value="P:cellular response to oxidative stress"/>
    <property type="evidence" value="ECO:0007669"/>
    <property type="project" value="TreeGrafter"/>
</dbReference>
<organism evidence="9 10">
    <name type="scientific">Synchytrium endobioticum</name>
    <dbReference type="NCBI Taxonomy" id="286115"/>
    <lineage>
        <taxon>Eukaryota</taxon>
        <taxon>Fungi</taxon>
        <taxon>Fungi incertae sedis</taxon>
        <taxon>Chytridiomycota</taxon>
        <taxon>Chytridiomycota incertae sedis</taxon>
        <taxon>Chytridiomycetes</taxon>
        <taxon>Synchytriales</taxon>
        <taxon>Synchytriaceae</taxon>
        <taxon>Synchytrium</taxon>
    </lineage>
</organism>